<sequence length="51" mass="5683">MTRSVIIKGTLCAKLEVGAVQEVSVSRQGEKWKLTIRSGGARSRWLPVRSR</sequence>
<evidence type="ECO:0000313" key="3">
    <source>
        <dbReference type="Proteomes" id="UP001063228"/>
    </source>
</evidence>
<dbReference type="EMBL" id="CP081201">
    <property type="protein sequence ID" value="UXZ93875.1"/>
    <property type="molecule type" value="Genomic_DNA"/>
</dbReference>
<evidence type="ECO:0000313" key="2">
    <source>
        <dbReference type="EMBL" id="UXZ98926.1"/>
    </source>
</evidence>
<name>A0ABY6F7M3_9PSED</name>
<protein>
    <recommendedName>
        <fullName evidence="4">Transposase</fullName>
    </recommendedName>
</protein>
<accession>A0ABY6F7M3</accession>
<dbReference type="RefSeq" id="WP_231674578.1">
    <property type="nucleotide sequence ID" value="NZ_CP081201.1"/>
</dbReference>
<organism evidence="1 3">
    <name type="scientific">Pseudomonas phytophila</name>
    <dbReference type="NCBI Taxonomy" id="2867264"/>
    <lineage>
        <taxon>Bacteria</taxon>
        <taxon>Pseudomonadati</taxon>
        <taxon>Pseudomonadota</taxon>
        <taxon>Gammaproteobacteria</taxon>
        <taxon>Pseudomonadales</taxon>
        <taxon>Pseudomonadaceae</taxon>
        <taxon>Pseudomonas</taxon>
    </lineage>
</organism>
<dbReference type="Proteomes" id="UP001063228">
    <property type="component" value="Chromosome"/>
</dbReference>
<keyword evidence="3" id="KW-1185">Reference proteome</keyword>
<reference evidence="1" key="1">
    <citation type="submission" date="2021-08" db="EMBL/GenBank/DDBJ databases">
        <title>Complete genome sequence of Pseudomonas phytophila.</title>
        <authorList>
            <person name="Weir B.S."/>
            <person name="Templeton M.D."/>
            <person name="Arshed S."/>
            <person name="Andersen M.T."/>
            <person name="Jayaraman J."/>
        </authorList>
    </citation>
    <scope>NUCLEOTIDE SEQUENCE</scope>
    <source>
        <strain evidence="1">ICMP 23753</strain>
    </source>
</reference>
<gene>
    <name evidence="2" type="ORF">K3169_14145</name>
    <name evidence="1" type="ORF">K3169_15915</name>
</gene>
<evidence type="ECO:0008006" key="4">
    <source>
        <dbReference type="Google" id="ProtNLM"/>
    </source>
</evidence>
<evidence type="ECO:0000313" key="1">
    <source>
        <dbReference type="EMBL" id="UXZ93875.1"/>
    </source>
</evidence>
<proteinExistence type="predicted"/>
<dbReference type="EMBL" id="CP081201">
    <property type="protein sequence ID" value="UXZ98926.1"/>
    <property type="molecule type" value="Genomic_DNA"/>
</dbReference>